<dbReference type="AlphaFoldDB" id="A0A544TUX2"/>
<gene>
    <name evidence="2" type="ORF">FG384_03280</name>
</gene>
<dbReference type="Pfam" id="PF12733">
    <property type="entry name" value="Cadherin-like"/>
    <property type="match status" value="1"/>
</dbReference>
<feature type="domain" description="Cadherin-like beta-sandwich-like" evidence="1">
    <location>
        <begin position="480"/>
        <end position="564"/>
    </location>
</feature>
<dbReference type="NCBIfam" id="NF033679">
    <property type="entry name" value="DNRLRE_dom"/>
    <property type="match status" value="1"/>
</dbReference>
<accession>A0A544TUX2</accession>
<comment type="caution">
    <text evidence="2">The sequence shown here is derived from an EMBL/GenBank/DDBJ whole genome shotgun (WGS) entry which is preliminary data.</text>
</comment>
<keyword evidence="3" id="KW-1185">Reference proteome</keyword>
<reference evidence="2 3" key="1">
    <citation type="submission" date="2019-06" db="EMBL/GenBank/DDBJ databases">
        <title>Psychrobacillus vulpis sp. nov., a new species isolated from feces of a red fox that inhabits in The Tablas de Daimiel Natural Park, Albacete, Spain.</title>
        <authorList>
            <person name="Rodriguez M."/>
            <person name="Reina J.C."/>
            <person name="Bejar V."/>
            <person name="Llamas I."/>
        </authorList>
    </citation>
    <scope>NUCLEOTIDE SEQUENCE [LARGE SCALE GENOMIC DNA]</scope>
    <source>
        <strain evidence="2 3">Z8</strain>
    </source>
</reference>
<dbReference type="EMBL" id="VDGI01000002">
    <property type="protein sequence ID" value="TQR21243.1"/>
    <property type="molecule type" value="Genomic_DNA"/>
</dbReference>
<dbReference type="RefSeq" id="WP_142641134.1">
    <property type="nucleotide sequence ID" value="NZ_VDGI01000002.1"/>
</dbReference>
<protein>
    <submittedName>
        <fullName evidence="2">Cadherin-like beta sandwich domain-containing protein</fullName>
    </submittedName>
</protein>
<organism evidence="2 3">
    <name type="scientific">Psychrobacillus vulpis</name>
    <dbReference type="NCBI Taxonomy" id="2325572"/>
    <lineage>
        <taxon>Bacteria</taxon>
        <taxon>Bacillati</taxon>
        <taxon>Bacillota</taxon>
        <taxon>Bacilli</taxon>
        <taxon>Bacillales</taxon>
        <taxon>Bacillaceae</taxon>
        <taxon>Psychrobacillus</taxon>
    </lineage>
</organism>
<name>A0A544TUX2_9BACI</name>
<evidence type="ECO:0000313" key="2">
    <source>
        <dbReference type="EMBL" id="TQR21243.1"/>
    </source>
</evidence>
<dbReference type="OrthoDB" id="9807519at2"/>
<evidence type="ECO:0000259" key="1">
    <source>
        <dbReference type="Pfam" id="PF12733"/>
    </source>
</evidence>
<evidence type="ECO:0000313" key="3">
    <source>
        <dbReference type="Proteomes" id="UP000316626"/>
    </source>
</evidence>
<dbReference type="InterPro" id="IPR025883">
    <property type="entry name" value="Cadherin-like_domain"/>
</dbReference>
<sequence length="777" mass="85539">MKKKIITLLVITLVVSIVQPKYFLESVRASAIEAPIYPTKDKFYDGTFILNGENGLNYIGYDAAYGQHTTYLHFTLTDLNESKKMENVNLVIPILPGYVSRSQSTIEPYINLYSSNMDGWQEAGTSLSDIPKYDEVNDFLGRQSISAVGGVSVRFDVTNMIKNQLGATDNQATFILTGPTVNDINVNNGTGIKQNIIMLDERESQSNGVPYLEYIYSPHSQPTGTVSINNGASLTNSTNVKLNIVASDPDNDRIEMSFSNDNTTWSSWESFSLMKDWSLSNGDGEKTVYMRLKDLTGEQSVIYDDEILLDTTFPFVTGVTNGGAYKHDITITFNEGAATLNGAQFTSGSTVSQEGNYTLVVTDDATNQTTVNFSIDKTPPQGSISILNGAGKTNTPLVTLNLTGVDANSLLMQFSNDGSTWSKEEIFTNNKTWMLTNGDGIKTVYYKLTDSAGNSAQYSDTIILNTTLNSNADLKSIAFSKGALTPTFTPNILSYTLSVASQVSSIDLYPIVEINKATLKVNGVDVISGNKKTIPLSYAANIIRIDVTAEDGRTKKTYTVTVNRAKPSNPESVNPIPVQPENPTPVKAIPNTMLPNPHGLPVATLTVNEDIKLYQLDDASNLVEAKLVRKGTSLLVYDIYKGYYKLADNLYAIPSPTISLHIGKGEVRKDEVNVYDKDGRFIRTIKKGQEYKVYSYDDNRYAIGGGEFIDVQDGVTYVFGWITLTERMPLYKPDGTVERTLNIGEKYRLYQADIDALHLGGGYTVKRDNSLYTFVKN</sequence>
<dbReference type="Proteomes" id="UP000316626">
    <property type="component" value="Unassembled WGS sequence"/>
</dbReference>
<proteinExistence type="predicted"/>